<proteinExistence type="predicted"/>
<organism evidence="1 2">
    <name type="scientific">Cedecea neteri</name>
    <dbReference type="NCBI Taxonomy" id="158822"/>
    <lineage>
        <taxon>Bacteria</taxon>
        <taxon>Pseudomonadati</taxon>
        <taxon>Pseudomonadota</taxon>
        <taxon>Gammaproteobacteria</taxon>
        <taxon>Enterobacterales</taxon>
        <taxon>Enterobacteriaceae</taxon>
        <taxon>Cedecea</taxon>
    </lineage>
</organism>
<evidence type="ECO:0000313" key="2">
    <source>
        <dbReference type="Proteomes" id="UP000251197"/>
    </source>
</evidence>
<reference evidence="1 2" key="1">
    <citation type="submission" date="2018-06" db="EMBL/GenBank/DDBJ databases">
        <authorList>
            <consortium name="Pathogen Informatics"/>
            <person name="Doyle S."/>
        </authorList>
    </citation>
    <scope>NUCLEOTIDE SEQUENCE [LARGE SCALE GENOMIC DNA]</scope>
    <source>
        <strain evidence="1 2">NCTC12120</strain>
    </source>
</reference>
<sequence length="42" mass="4723">MTGRMPAAIIFWWQSMYIDLLGEDDFRATNEIAPTGPGHTLV</sequence>
<dbReference type="AlphaFoldDB" id="A0A2X3J7S7"/>
<gene>
    <name evidence="1" type="ORF">NCTC12120_05236</name>
</gene>
<protein>
    <submittedName>
        <fullName evidence="1">Uncharacterized protein</fullName>
    </submittedName>
</protein>
<name>A0A2X3J7S7_9ENTR</name>
<dbReference type="Proteomes" id="UP000251197">
    <property type="component" value="Unassembled WGS sequence"/>
</dbReference>
<evidence type="ECO:0000313" key="1">
    <source>
        <dbReference type="EMBL" id="SQC92051.1"/>
    </source>
</evidence>
<dbReference type="EMBL" id="UAVU01000009">
    <property type="protein sequence ID" value="SQC92051.1"/>
    <property type="molecule type" value="Genomic_DNA"/>
</dbReference>
<accession>A0A2X3J7S7</accession>